<organism evidence="1 2">
    <name type="scientific">Geodia barretti</name>
    <name type="common">Barrett's horny sponge</name>
    <dbReference type="NCBI Taxonomy" id="519541"/>
    <lineage>
        <taxon>Eukaryota</taxon>
        <taxon>Metazoa</taxon>
        <taxon>Porifera</taxon>
        <taxon>Demospongiae</taxon>
        <taxon>Heteroscleromorpha</taxon>
        <taxon>Tetractinellida</taxon>
        <taxon>Astrophorina</taxon>
        <taxon>Geodiidae</taxon>
        <taxon>Geodia</taxon>
    </lineage>
</organism>
<sequence>SENPVVPYAPLVLPGAQRPSIYTCCPRAGIDSHIGKATDQAVQLNTRFPSLFRRRSFILYRRCWQC</sequence>
<proteinExistence type="predicted"/>
<reference evidence="1" key="1">
    <citation type="submission" date="2023-03" db="EMBL/GenBank/DDBJ databases">
        <authorList>
            <person name="Steffen K."/>
            <person name="Cardenas P."/>
        </authorList>
    </citation>
    <scope>NUCLEOTIDE SEQUENCE</scope>
</reference>
<evidence type="ECO:0000313" key="1">
    <source>
        <dbReference type="EMBL" id="CAI7995841.1"/>
    </source>
</evidence>
<accession>A0AA35QY38</accession>
<name>A0AA35QY38_GEOBA</name>
<protein>
    <submittedName>
        <fullName evidence="1">Uncharacterized protein</fullName>
    </submittedName>
</protein>
<feature type="non-terminal residue" evidence="1">
    <location>
        <position position="1"/>
    </location>
</feature>
<dbReference type="AlphaFoldDB" id="A0AA35QY38"/>
<gene>
    <name evidence="1" type="ORF">GBAR_LOCUS1773</name>
</gene>
<keyword evidence="2" id="KW-1185">Reference proteome</keyword>
<dbReference type="EMBL" id="CASHTH010000258">
    <property type="protein sequence ID" value="CAI7995841.1"/>
    <property type="molecule type" value="Genomic_DNA"/>
</dbReference>
<comment type="caution">
    <text evidence="1">The sequence shown here is derived from an EMBL/GenBank/DDBJ whole genome shotgun (WGS) entry which is preliminary data.</text>
</comment>
<dbReference type="Proteomes" id="UP001174909">
    <property type="component" value="Unassembled WGS sequence"/>
</dbReference>
<evidence type="ECO:0000313" key="2">
    <source>
        <dbReference type="Proteomes" id="UP001174909"/>
    </source>
</evidence>